<name>A0A816ZUU7_9BILA</name>
<sequence>MDRQGNILSLNQQAPRKKCHGNRRDQPFRRKCRAEKMKPAKIKKLIKKRNRFQKNNEKPTTNIESSKSKNELRSSRQNYQEPIITRNLSKRKRDISSQQLSSTIDLAIPKTTSSISIAQSSSKKMKNISEIMDNNSIINRNNNDTNKHINYW</sequence>
<evidence type="ECO:0000256" key="1">
    <source>
        <dbReference type="SAM" id="MobiDB-lite"/>
    </source>
</evidence>
<feature type="compositionally biased region" description="Basic and acidic residues" evidence="1">
    <location>
        <begin position="22"/>
        <end position="38"/>
    </location>
</feature>
<dbReference type="Proteomes" id="UP000663856">
    <property type="component" value="Unassembled WGS sequence"/>
</dbReference>
<keyword evidence="5" id="KW-1185">Reference proteome</keyword>
<organism evidence="2 4">
    <name type="scientific">Rotaria magnacalcarata</name>
    <dbReference type="NCBI Taxonomy" id="392030"/>
    <lineage>
        <taxon>Eukaryota</taxon>
        <taxon>Metazoa</taxon>
        <taxon>Spiralia</taxon>
        <taxon>Gnathifera</taxon>
        <taxon>Rotifera</taxon>
        <taxon>Eurotatoria</taxon>
        <taxon>Bdelloidea</taxon>
        <taxon>Philodinida</taxon>
        <taxon>Philodinidae</taxon>
        <taxon>Rotaria</taxon>
    </lineage>
</organism>
<feature type="compositionally biased region" description="Polar residues" evidence="1">
    <location>
        <begin position="1"/>
        <end position="14"/>
    </location>
</feature>
<evidence type="ECO:0000313" key="4">
    <source>
        <dbReference type="Proteomes" id="UP000663856"/>
    </source>
</evidence>
<feature type="region of interest" description="Disordered" evidence="1">
    <location>
        <begin position="1"/>
        <end position="96"/>
    </location>
</feature>
<dbReference type="EMBL" id="CAJNRF010017221">
    <property type="protein sequence ID" value="CAF2225554.1"/>
    <property type="molecule type" value="Genomic_DNA"/>
</dbReference>
<dbReference type="EMBL" id="CAJOBG010003212">
    <property type="protein sequence ID" value="CAF4051699.1"/>
    <property type="molecule type" value="Genomic_DNA"/>
</dbReference>
<feature type="compositionally biased region" description="Basic residues" evidence="1">
    <location>
        <begin position="39"/>
        <end position="52"/>
    </location>
</feature>
<accession>A0A816ZUU7</accession>
<gene>
    <name evidence="3" type="ORF">OVN521_LOCUS18032</name>
    <name evidence="2" type="ORF">WKI299_LOCUS35743</name>
</gene>
<dbReference type="AlphaFoldDB" id="A0A816ZUU7"/>
<reference evidence="2" key="1">
    <citation type="submission" date="2021-02" db="EMBL/GenBank/DDBJ databases">
        <authorList>
            <person name="Nowell W R."/>
        </authorList>
    </citation>
    <scope>NUCLEOTIDE SEQUENCE</scope>
</reference>
<protein>
    <submittedName>
        <fullName evidence="2">Uncharacterized protein</fullName>
    </submittedName>
</protein>
<dbReference type="Proteomes" id="UP000663866">
    <property type="component" value="Unassembled WGS sequence"/>
</dbReference>
<evidence type="ECO:0000313" key="5">
    <source>
        <dbReference type="Proteomes" id="UP000663866"/>
    </source>
</evidence>
<evidence type="ECO:0000313" key="3">
    <source>
        <dbReference type="EMBL" id="CAF4051699.1"/>
    </source>
</evidence>
<evidence type="ECO:0000313" key="2">
    <source>
        <dbReference type="EMBL" id="CAF2225554.1"/>
    </source>
</evidence>
<proteinExistence type="predicted"/>
<comment type="caution">
    <text evidence="2">The sequence shown here is derived from an EMBL/GenBank/DDBJ whole genome shotgun (WGS) entry which is preliminary data.</text>
</comment>